<protein>
    <submittedName>
        <fullName evidence="1">Uncharacterized protein</fullName>
    </submittedName>
</protein>
<gene>
    <name evidence="1" type="ORF">GCM10009655_10240</name>
</gene>
<keyword evidence="2" id="KW-1185">Reference proteome</keyword>
<dbReference type="EMBL" id="BAAAKW010000017">
    <property type="protein sequence ID" value="GAA1212917.1"/>
    <property type="molecule type" value="Genomic_DNA"/>
</dbReference>
<organism evidence="1 2">
    <name type="scientific">Rhodoglobus aureus</name>
    <dbReference type="NCBI Taxonomy" id="191497"/>
    <lineage>
        <taxon>Bacteria</taxon>
        <taxon>Bacillati</taxon>
        <taxon>Actinomycetota</taxon>
        <taxon>Actinomycetes</taxon>
        <taxon>Micrococcales</taxon>
        <taxon>Microbacteriaceae</taxon>
        <taxon>Rhodoglobus</taxon>
    </lineage>
</organism>
<reference evidence="2" key="1">
    <citation type="journal article" date="2019" name="Int. J. Syst. Evol. Microbiol.">
        <title>The Global Catalogue of Microorganisms (GCM) 10K type strain sequencing project: providing services to taxonomists for standard genome sequencing and annotation.</title>
        <authorList>
            <consortium name="The Broad Institute Genomics Platform"/>
            <consortium name="The Broad Institute Genome Sequencing Center for Infectious Disease"/>
            <person name="Wu L."/>
            <person name="Ma J."/>
        </authorList>
    </citation>
    <scope>NUCLEOTIDE SEQUENCE [LARGE SCALE GENOMIC DNA]</scope>
    <source>
        <strain evidence="2">JCM 12762</strain>
    </source>
</reference>
<comment type="caution">
    <text evidence="1">The sequence shown here is derived from an EMBL/GenBank/DDBJ whole genome shotgun (WGS) entry which is preliminary data.</text>
</comment>
<dbReference type="RefSeq" id="WP_343923784.1">
    <property type="nucleotide sequence ID" value="NZ_BAAAKW010000017.1"/>
</dbReference>
<sequence length="74" mass="8028">MAEVDLSVTAGTELREAQSSVCALVVLQSACPRVTLEKMERLAYHPPRPQAIARCNDQRTAVKAIDIHPDGQGN</sequence>
<evidence type="ECO:0000313" key="1">
    <source>
        <dbReference type="EMBL" id="GAA1212917.1"/>
    </source>
</evidence>
<accession>A0ABP4G3V9</accession>
<dbReference type="Proteomes" id="UP001500943">
    <property type="component" value="Unassembled WGS sequence"/>
</dbReference>
<evidence type="ECO:0000313" key="2">
    <source>
        <dbReference type="Proteomes" id="UP001500943"/>
    </source>
</evidence>
<proteinExistence type="predicted"/>
<name>A0ABP4G3V9_9MICO</name>